<dbReference type="PROSITE" id="PS50850">
    <property type="entry name" value="MFS"/>
    <property type="match status" value="1"/>
</dbReference>
<feature type="compositionally biased region" description="Basic and acidic residues" evidence="5">
    <location>
        <begin position="13"/>
        <end position="28"/>
    </location>
</feature>
<feature type="transmembrane region" description="Helical" evidence="6">
    <location>
        <begin position="135"/>
        <end position="154"/>
    </location>
</feature>
<evidence type="ECO:0000256" key="6">
    <source>
        <dbReference type="SAM" id="Phobius"/>
    </source>
</evidence>
<dbReference type="InterPro" id="IPR005829">
    <property type="entry name" value="Sugar_transporter_CS"/>
</dbReference>
<feature type="domain" description="Major facilitator superfamily (MFS) profile" evidence="7">
    <location>
        <begin position="101"/>
        <end position="533"/>
    </location>
</feature>
<sequence length="555" mass="61637">MSVHGSIYESVDESVRSYDKPSDEKPQLEQESSSPESQPELQLQKTQTELFEEDLSRELSRHSVAASHHDDDGIPIQAMEWDSATDPENPLNWPKWKKWGTTMTVAGICLVVTLGSSLFVCGVPELMVEMHISETLGLAGLTFYLLGLAFGPAIAAPLSEVFGRKIVYVISLPLSMLFTMGVGLSSHIREILVLRFFAGLIASPAMAIAGGTITDIWLPQDQGLAMVSFCLAPLAGPVVGPVIGGYVAERKGWKWTLWVNLMFAGVLLPFVLVVPETYKQIIMRKRAKKRSIKIQKPPYTFGQFMMILLFITLLKPMQMLVVEPIVMVFSVYIAFVFAVLFGFFEAYPVIFRGTYRMELGNSGLSFLGIGLGLVLGSITFVALDRYVFFKRWPDGYVGMRDKDGKNLPPTPESRLLACKIGAVAMPISLFWLGWTARRSVHWMAPIAAGVPFGFGLVLIFFTVITYFAMSYPPLNVASALAANNLARYVLACVFPLFTVQMYENIGNGWASSIFGFVALAMVPVPWIFEKYGKQLRSRSRFGFDAQTPKTDEEKK</sequence>
<feature type="transmembrane region" description="Helical" evidence="6">
    <location>
        <begin position="298"/>
        <end position="314"/>
    </location>
</feature>
<dbReference type="InterPro" id="IPR011701">
    <property type="entry name" value="MFS"/>
</dbReference>
<dbReference type="Gene3D" id="1.20.1250.20">
    <property type="entry name" value="MFS general substrate transporter like domains"/>
    <property type="match status" value="1"/>
</dbReference>
<dbReference type="EMBL" id="HG793131">
    <property type="protein sequence ID" value="CDK30005.1"/>
    <property type="molecule type" value="Genomic_DNA"/>
</dbReference>
<reference evidence="8" key="1">
    <citation type="submission" date="2013-12" db="EMBL/GenBank/DDBJ databases">
        <authorList>
            <person name="Genoscope - CEA"/>
        </authorList>
    </citation>
    <scope>NUCLEOTIDE SEQUENCE</scope>
    <source>
        <strain evidence="8">CBS 1993</strain>
    </source>
</reference>
<dbReference type="GO" id="GO:0005886">
    <property type="term" value="C:plasma membrane"/>
    <property type="evidence" value="ECO:0007669"/>
    <property type="project" value="EnsemblFungi"/>
</dbReference>
<keyword evidence="9" id="KW-1185">Reference proteome</keyword>
<feature type="transmembrane region" description="Helical" evidence="6">
    <location>
        <begin position="364"/>
        <end position="383"/>
    </location>
</feature>
<protein>
    <recommendedName>
        <fullName evidence="7">Major facilitator superfamily (MFS) profile domain-containing protein</fullName>
    </recommendedName>
</protein>
<dbReference type="SUPFAM" id="SSF103473">
    <property type="entry name" value="MFS general substrate transporter"/>
    <property type="match status" value="1"/>
</dbReference>
<feature type="transmembrane region" description="Helical" evidence="6">
    <location>
        <begin position="166"/>
        <end position="184"/>
    </location>
</feature>
<organism evidence="8 9">
    <name type="scientific">Kuraishia capsulata CBS 1993</name>
    <dbReference type="NCBI Taxonomy" id="1382522"/>
    <lineage>
        <taxon>Eukaryota</taxon>
        <taxon>Fungi</taxon>
        <taxon>Dikarya</taxon>
        <taxon>Ascomycota</taxon>
        <taxon>Saccharomycotina</taxon>
        <taxon>Pichiomycetes</taxon>
        <taxon>Pichiales</taxon>
        <taxon>Pichiaceae</taxon>
        <taxon>Kuraishia</taxon>
    </lineage>
</organism>
<evidence type="ECO:0000256" key="2">
    <source>
        <dbReference type="ARBA" id="ARBA00022692"/>
    </source>
</evidence>
<dbReference type="STRING" id="1382522.W6MY47"/>
<dbReference type="PROSITE" id="PS00216">
    <property type="entry name" value="SUGAR_TRANSPORT_1"/>
    <property type="match status" value="1"/>
</dbReference>
<feature type="transmembrane region" description="Helical" evidence="6">
    <location>
        <begin position="255"/>
        <end position="278"/>
    </location>
</feature>
<dbReference type="HOGENOM" id="CLU_008455_11_3_1"/>
<dbReference type="CDD" id="cd17323">
    <property type="entry name" value="MFS_Tpo1_MDR_like"/>
    <property type="match status" value="1"/>
</dbReference>
<reference evidence="8" key="2">
    <citation type="submission" date="2014-02" db="EMBL/GenBank/DDBJ databases">
        <title>Complete DNA sequence of /Kuraishia capsulata/ illustrates novel genomic features among budding yeasts (/Saccharomycotina/).</title>
        <authorList>
            <person name="Morales L."/>
            <person name="Noel B."/>
            <person name="Porcel B."/>
            <person name="Marcet-Houben M."/>
            <person name="Hullo M-F."/>
            <person name="Sacerdot C."/>
            <person name="Tekaia F."/>
            <person name="Leh-Louis V."/>
            <person name="Despons L."/>
            <person name="Khanna V."/>
            <person name="Aury J-M."/>
            <person name="Barbe V."/>
            <person name="Couloux A."/>
            <person name="Labadie K."/>
            <person name="Pelletier E."/>
            <person name="Souciet J-L."/>
            <person name="Boekhout T."/>
            <person name="Gabaldon T."/>
            <person name="Wincker P."/>
            <person name="Dujon B."/>
        </authorList>
    </citation>
    <scope>NUCLEOTIDE SEQUENCE</scope>
    <source>
        <strain evidence="8">CBS 1993</strain>
    </source>
</reference>
<comment type="subcellular location">
    <subcellularLocation>
        <location evidence="1">Membrane</location>
        <topology evidence="1">Multi-pass membrane protein</topology>
    </subcellularLocation>
</comment>
<feature type="transmembrane region" description="Helical" evidence="6">
    <location>
        <begin position="99"/>
        <end position="123"/>
    </location>
</feature>
<dbReference type="GO" id="GO:0000329">
    <property type="term" value="C:fungal-type vacuole membrane"/>
    <property type="evidence" value="ECO:0007669"/>
    <property type="project" value="EnsemblFungi"/>
</dbReference>
<evidence type="ECO:0000256" key="5">
    <source>
        <dbReference type="SAM" id="MobiDB-lite"/>
    </source>
</evidence>
<dbReference type="GO" id="GO:0000297">
    <property type="term" value="F:spermine transmembrane transporter activity"/>
    <property type="evidence" value="ECO:0007669"/>
    <property type="project" value="EnsemblFungi"/>
</dbReference>
<dbReference type="GO" id="GO:0140115">
    <property type="term" value="P:export across plasma membrane"/>
    <property type="evidence" value="ECO:0007669"/>
    <property type="project" value="UniProtKB-ARBA"/>
</dbReference>
<feature type="compositionally biased region" description="Low complexity" evidence="5">
    <location>
        <begin position="29"/>
        <end position="44"/>
    </location>
</feature>
<dbReference type="GO" id="GO:0042908">
    <property type="term" value="P:xenobiotic transport"/>
    <property type="evidence" value="ECO:0007669"/>
    <property type="project" value="UniProtKB-ARBA"/>
</dbReference>
<dbReference type="AlphaFoldDB" id="W6MY47"/>
<evidence type="ECO:0000256" key="4">
    <source>
        <dbReference type="ARBA" id="ARBA00023136"/>
    </source>
</evidence>
<dbReference type="PANTHER" id="PTHR23502:SF38">
    <property type="entry name" value="POLYAMINE TRANSPORTER 4"/>
    <property type="match status" value="1"/>
</dbReference>
<feature type="transmembrane region" description="Helical" evidence="6">
    <location>
        <begin position="509"/>
        <end position="528"/>
    </location>
</feature>
<evidence type="ECO:0000313" key="9">
    <source>
        <dbReference type="Proteomes" id="UP000019384"/>
    </source>
</evidence>
<dbReference type="RefSeq" id="XP_022461984.1">
    <property type="nucleotide sequence ID" value="XM_022604784.1"/>
</dbReference>
<feature type="region of interest" description="Disordered" evidence="5">
    <location>
        <begin position="1"/>
        <end position="47"/>
    </location>
</feature>
<keyword evidence="4 6" id="KW-0472">Membrane</keyword>
<feature type="transmembrane region" description="Helical" evidence="6">
    <location>
        <begin position="224"/>
        <end position="248"/>
    </location>
</feature>
<accession>W6MY47</accession>
<dbReference type="InterPro" id="IPR020846">
    <property type="entry name" value="MFS_dom"/>
</dbReference>
<dbReference type="PANTHER" id="PTHR23502">
    <property type="entry name" value="MAJOR FACILITATOR SUPERFAMILY"/>
    <property type="match status" value="1"/>
</dbReference>
<keyword evidence="2 6" id="KW-0812">Transmembrane</keyword>
<dbReference type="GeneID" id="34523372"/>
<dbReference type="GO" id="GO:0015606">
    <property type="term" value="F:spermidine transmembrane transporter activity"/>
    <property type="evidence" value="ECO:0007669"/>
    <property type="project" value="EnsemblFungi"/>
</dbReference>
<gene>
    <name evidence="8" type="ORF">KUCA_T00006000001</name>
</gene>
<dbReference type="OrthoDB" id="3936150at2759"/>
<evidence type="ECO:0000259" key="7">
    <source>
        <dbReference type="PROSITE" id="PS50850"/>
    </source>
</evidence>
<feature type="transmembrane region" description="Helical" evidence="6">
    <location>
        <begin position="446"/>
        <end position="469"/>
    </location>
</feature>
<keyword evidence="3 6" id="KW-1133">Transmembrane helix</keyword>
<name>W6MY47_9ASCO</name>
<evidence type="ECO:0000313" key="8">
    <source>
        <dbReference type="EMBL" id="CDK30005.1"/>
    </source>
</evidence>
<dbReference type="FunFam" id="1.20.1250.20:FF:000088">
    <property type="entry name" value="MFS multidrug transporter, putative"/>
    <property type="match status" value="1"/>
</dbReference>
<proteinExistence type="predicted"/>
<feature type="transmembrane region" description="Helical" evidence="6">
    <location>
        <begin position="326"/>
        <end position="344"/>
    </location>
</feature>
<evidence type="ECO:0000256" key="1">
    <source>
        <dbReference type="ARBA" id="ARBA00004141"/>
    </source>
</evidence>
<dbReference type="Proteomes" id="UP000019384">
    <property type="component" value="Unassembled WGS sequence"/>
</dbReference>
<feature type="transmembrane region" description="Helical" evidence="6">
    <location>
        <begin position="196"/>
        <end position="218"/>
    </location>
</feature>
<feature type="transmembrane region" description="Helical" evidence="6">
    <location>
        <begin position="415"/>
        <end position="434"/>
    </location>
</feature>
<dbReference type="Pfam" id="PF07690">
    <property type="entry name" value="MFS_1"/>
    <property type="match status" value="1"/>
</dbReference>
<evidence type="ECO:0000256" key="3">
    <source>
        <dbReference type="ARBA" id="ARBA00022989"/>
    </source>
</evidence>
<dbReference type="InterPro" id="IPR036259">
    <property type="entry name" value="MFS_trans_sf"/>
</dbReference>